<dbReference type="EMBL" id="QKYT01000076">
    <property type="protein sequence ID" value="RIA94683.1"/>
    <property type="molecule type" value="Genomic_DNA"/>
</dbReference>
<reference evidence="2 3" key="1">
    <citation type="submission" date="2018-06" db="EMBL/GenBank/DDBJ databases">
        <title>Comparative genomics reveals the genomic features of Rhizophagus irregularis, R. cerebriforme, R. diaphanum and Gigaspora rosea, and their symbiotic lifestyle signature.</title>
        <authorList>
            <person name="Morin E."/>
            <person name="San Clemente H."/>
            <person name="Chen E.C.H."/>
            <person name="De La Providencia I."/>
            <person name="Hainaut M."/>
            <person name="Kuo A."/>
            <person name="Kohler A."/>
            <person name="Murat C."/>
            <person name="Tang N."/>
            <person name="Roy S."/>
            <person name="Loubradou J."/>
            <person name="Henrissat B."/>
            <person name="Grigoriev I.V."/>
            <person name="Corradi N."/>
            <person name="Roux C."/>
            <person name="Martin F.M."/>
        </authorList>
    </citation>
    <scope>NUCLEOTIDE SEQUENCE [LARGE SCALE GENOMIC DNA]</scope>
    <source>
        <strain evidence="2 3">DAOM 227022</strain>
    </source>
</reference>
<comment type="caution">
    <text evidence="2">The sequence shown here is derived from an EMBL/GenBank/DDBJ whole genome shotgun (WGS) entry which is preliminary data.</text>
</comment>
<proteinExistence type="predicted"/>
<feature type="region of interest" description="Disordered" evidence="1">
    <location>
        <begin position="105"/>
        <end position="128"/>
    </location>
</feature>
<accession>A0A397T8W6</accession>
<dbReference type="OrthoDB" id="2394456at2759"/>
<dbReference type="Gene3D" id="3.90.1570.10">
    <property type="entry name" value="tt1808, chain A"/>
    <property type="match status" value="1"/>
</dbReference>
<dbReference type="InterPro" id="IPR012296">
    <property type="entry name" value="Nuclease_put_TT1808"/>
</dbReference>
<dbReference type="AlphaFoldDB" id="A0A397T8W6"/>
<gene>
    <name evidence="2" type="ORF">C1645_759632</name>
</gene>
<evidence type="ECO:0000313" key="3">
    <source>
        <dbReference type="Proteomes" id="UP000265703"/>
    </source>
</evidence>
<name>A0A397T8W6_9GLOM</name>
<organism evidence="2 3">
    <name type="scientific">Glomus cerebriforme</name>
    <dbReference type="NCBI Taxonomy" id="658196"/>
    <lineage>
        <taxon>Eukaryota</taxon>
        <taxon>Fungi</taxon>
        <taxon>Fungi incertae sedis</taxon>
        <taxon>Mucoromycota</taxon>
        <taxon>Glomeromycotina</taxon>
        <taxon>Glomeromycetes</taxon>
        <taxon>Glomerales</taxon>
        <taxon>Glomeraceae</taxon>
        <taxon>Glomus</taxon>
    </lineage>
</organism>
<evidence type="ECO:0000256" key="1">
    <source>
        <dbReference type="SAM" id="MobiDB-lite"/>
    </source>
</evidence>
<protein>
    <recommendedName>
        <fullName evidence="4">Restriction endonuclease domain-containing protein</fullName>
    </recommendedName>
</protein>
<dbReference type="Proteomes" id="UP000265703">
    <property type="component" value="Unassembled WGS sequence"/>
</dbReference>
<evidence type="ECO:0008006" key="4">
    <source>
        <dbReference type="Google" id="ProtNLM"/>
    </source>
</evidence>
<evidence type="ECO:0000313" key="2">
    <source>
        <dbReference type="EMBL" id="RIA94683.1"/>
    </source>
</evidence>
<feature type="compositionally biased region" description="Basic and acidic residues" evidence="1">
    <location>
        <begin position="109"/>
        <end position="118"/>
    </location>
</feature>
<dbReference type="STRING" id="658196.A0A397T8W6"/>
<sequence>MPECEYYRNLWWGTGEFNEKGKWEEVTLPHKLAVGVTLEEYERRVEEFNVHGCWEWTDGDVIIYELPSEPHEICIGAITKEIFRACRNTERTNAEIFSLGSTRTRAGRSGKEADDSFRPRKPLVNPPNGSDGYNCPWPNIVVEVAYTETIEHVWEKVNTYWLKPDRAHDAIIVKIDPVPQGERPTGMRAWHYCVSDRVTRNLLPARNFFEFGLHPPLLLQPGACVINIQLDCLYHDLKPNIQIPRNILPNPIVLDFFYVQQAIAAMFEDRE</sequence>
<keyword evidence="3" id="KW-1185">Reference proteome</keyword>